<reference evidence="4" key="1">
    <citation type="submission" date="2018-05" db="EMBL/GenBank/DDBJ databases">
        <title>Genome Sequencing of selected type strains of the family Eggerthellaceae.</title>
        <authorList>
            <person name="Danylec N."/>
            <person name="Stoll D.A."/>
            <person name="Doetsch A."/>
            <person name="Huch M."/>
        </authorList>
    </citation>
    <scope>NUCLEOTIDE SEQUENCE [LARGE SCALE GENOMIC DNA]</scope>
    <source>
        <strain evidence="4">DSM 16106</strain>
    </source>
</reference>
<feature type="transmembrane region" description="Helical" evidence="2">
    <location>
        <begin position="21"/>
        <end position="47"/>
    </location>
</feature>
<evidence type="ECO:0000256" key="2">
    <source>
        <dbReference type="SAM" id="Phobius"/>
    </source>
</evidence>
<evidence type="ECO:0000256" key="1">
    <source>
        <dbReference type="SAM" id="MobiDB-lite"/>
    </source>
</evidence>
<dbReference type="Pfam" id="PF12666">
    <property type="entry name" value="PrgI"/>
    <property type="match status" value="1"/>
</dbReference>
<evidence type="ECO:0000313" key="3">
    <source>
        <dbReference type="EMBL" id="RNL46012.1"/>
    </source>
</evidence>
<feature type="region of interest" description="Disordered" evidence="1">
    <location>
        <begin position="113"/>
        <end position="138"/>
    </location>
</feature>
<proteinExistence type="predicted"/>
<keyword evidence="2" id="KW-1133">Transmembrane helix</keyword>
<keyword evidence="2" id="KW-0472">Membrane</keyword>
<dbReference type="RefSeq" id="WP_123191817.1">
    <property type="nucleotide sequence ID" value="NZ_QICD01000006.1"/>
</dbReference>
<dbReference type="InterPro" id="IPR024414">
    <property type="entry name" value="Uncharacterised_PrgI"/>
</dbReference>
<evidence type="ECO:0000313" key="4">
    <source>
        <dbReference type="Proteomes" id="UP000278632"/>
    </source>
</evidence>
<dbReference type="OrthoDB" id="2067810at2"/>
<name>A0A3N0BE00_9ACTN</name>
<dbReference type="Proteomes" id="UP000278632">
    <property type="component" value="Unassembled WGS sequence"/>
</dbReference>
<protein>
    <submittedName>
        <fullName evidence="3">PrgI family protein</fullName>
    </submittedName>
</protein>
<comment type="caution">
    <text evidence="3">The sequence shown here is derived from an EMBL/GenBank/DDBJ whole genome shotgun (WGS) entry which is preliminary data.</text>
</comment>
<sequence>MLSVSIHKDIGEYTEKVVGKLSFRTLVCVVGGLAAAVGAASFTYFVLRIEVSNATMPVMACSMPFWLAGFWRPSGMKLEAFIPLWFQHTFTDDRMLYVPSVNLLEPKPAETFAEKADRASRRRAKRRGAEAYEPSKEH</sequence>
<organism evidence="3 4">
    <name type="scientific">Paraeggerthella hongkongensis</name>
    <dbReference type="NCBI Taxonomy" id="230658"/>
    <lineage>
        <taxon>Bacteria</taxon>
        <taxon>Bacillati</taxon>
        <taxon>Actinomycetota</taxon>
        <taxon>Coriobacteriia</taxon>
        <taxon>Eggerthellales</taxon>
        <taxon>Eggerthellaceae</taxon>
        <taxon>Paraeggerthella</taxon>
    </lineage>
</organism>
<gene>
    <name evidence="3" type="ORF">DMP08_04695</name>
</gene>
<keyword evidence="2" id="KW-0812">Transmembrane</keyword>
<keyword evidence="4" id="KW-1185">Reference proteome</keyword>
<dbReference type="AlphaFoldDB" id="A0A3N0BE00"/>
<accession>A0A3N0BE00</accession>
<feature type="compositionally biased region" description="Basic and acidic residues" evidence="1">
    <location>
        <begin position="127"/>
        <end position="138"/>
    </location>
</feature>
<dbReference type="EMBL" id="QICD01000006">
    <property type="protein sequence ID" value="RNL46012.1"/>
    <property type="molecule type" value="Genomic_DNA"/>
</dbReference>